<keyword evidence="3" id="KW-1185">Reference proteome</keyword>
<evidence type="ECO:0000256" key="1">
    <source>
        <dbReference type="SAM" id="MobiDB-lite"/>
    </source>
</evidence>
<dbReference type="EMBL" id="LUGG01000009">
    <property type="protein sequence ID" value="OBZ72554.1"/>
    <property type="molecule type" value="Genomic_DNA"/>
</dbReference>
<protein>
    <submittedName>
        <fullName evidence="2">Uncharacterized protein</fullName>
    </submittedName>
</protein>
<feature type="compositionally biased region" description="Basic residues" evidence="1">
    <location>
        <begin position="464"/>
        <end position="473"/>
    </location>
</feature>
<feature type="region of interest" description="Disordered" evidence="1">
    <location>
        <begin position="1"/>
        <end position="22"/>
    </location>
</feature>
<feature type="compositionally biased region" description="Polar residues" evidence="1">
    <location>
        <begin position="1"/>
        <end position="13"/>
    </location>
</feature>
<feature type="region of interest" description="Disordered" evidence="1">
    <location>
        <begin position="448"/>
        <end position="495"/>
    </location>
</feature>
<feature type="compositionally biased region" description="Acidic residues" evidence="1">
    <location>
        <begin position="260"/>
        <end position="285"/>
    </location>
</feature>
<accession>A0A1C7MC50</accession>
<proteinExistence type="predicted"/>
<dbReference type="Proteomes" id="UP000092993">
    <property type="component" value="Unassembled WGS sequence"/>
</dbReference>
<comment type="caution">
    <text evidence="2">The sequence shown here is derived from an EMBL/GenBank/DDBJ whole genome shotgun (WGS) entry which is preliminary data.</text>
</comment>
<reference evidence="2 3" key="1">
    <citation type="submission" date="2016-03" db="EMBL/GenBank/DDBJ databases">
        <title>Whole genome sequencing of Grifola frondosa 9006-11.</title>
        <authorList>
            <person name="Min B."/>
            <person name="Park H."/>
            <person name="Kim J.-G."/>
            <person name="Cho H."/>
            <person name="Oh Y.-L."/>
            <person name="Kong W.-S."/>
            <person name="Choi I.-G."/>
        </authorList>
    </citation>
    <scope>NUCLEOTIDE SEQUENCE [LARGE SCALE GENOMIC DNA]</scope>
    <source>
        <strain evidence="2 3">9006-11</strain>
    </source>
</reference>
<feature type="compositionally biased region" description="Basic residues" evidence="1">
    <location>
        <begin position="291"/>
        <end position="301"/>
    </location>
</feature>
<feature type="compositionally biased region" description="Acidic residues" evidence="1">
    <location>
        <begin position="326"/>
        <end position="339"/>
    </location>
</feature>
<feature type="region of interest" description="Disordered" evidence="1">
    <location>
        <begin position="655"/>
        <end position="693"/>
    </location>
</feature>
<organism evidence="2 3">
    <name type="scientific">Grifola frondosa</name>
    <name type="common">Maitake</name>
    <name type="synonym">Polyporus frondosus</name>
    <dbReference type="NCBI Taxonomy" id="5627"/>
    <lineage>
        <taxon>Eukaryota</taxon>
        <taxon>Fungi</taxon>
        <taxon>Dikarya</taxon>
        <taxon>Basidiomycota</taxon>
        <taxon>Agaricomycotina</taxon>
        <taxon>Agaricomycetes</taxon>
        <taxon>Polyporales</taxon>
        <taxon>Grifolaceae</taxon>
        <taxon>Grifola</taxon>
    </lineage>
</organism>
<dbReference type="AlphaFoldDB" id="A0A1C7MC50"/>
<gene>
    <name evidence="2" type="ORF">A0H81_08074</name>
</gene>
<evidence type="ECO:0000313" key="3">
    <source>
        <dbReference type="Proteomes" id="UP000092993"/>
    </source>
</evidence>
<name>A0A1C7MC50_GRIFR</name>
<evidence type="ECO:0000313" key="2">
    <source>
        <dbReference type="EMBL" id="OBZ72554.1"/>
    </source>
</evidence>
<sequence>MSSLLSRHSTSPRHGSAVNIDHRPDVTAAGNEVFVATWWNQVQSLYQDAVKLRRSNNVLWSFPRILLSAVAEGGDAEAKRAQPNMDNLRKDDRGWINTASGIRLRGTIRRDYCAYTRADGSQGCSCAPVTADDLVPPVSTDVPVSTTKVKPETLPEVTEEDKHAAAAPIVDVPMSGVVAEAAARSEALKTLRFKKTPKAGGANAGESTEKPKLTLKLPAKHVLEETAEEEVQVQIKKPRTTAVKRSTAGKQATGKGKEPEDVEMAIEDDEDSEDDMQLDSEDFDESPPPKKASKSSKKKPAPKSVEIIEEDDDAPQAPTGPKTGDDTVESVEEEEDADDDTGHKYTPEDIYPRRRLARNAARRKRWFILLNTHATACIGCRVVKQACSLTPRPDTDNGLSAKDVQYLMFRKAKVKREAEGRSLPKRDLKFELGLLTEFQRTQDLARKLRESKAAQVAPKPPRGAGRRSRKTKAVRVNTGHTKPDSTAAATGDESSAAVKIDRVTGKQTAVAPPRMRFGLLDADTDVDTPTGSESNTVGTMVLAGDSRKELVRDVAREAMAFFVEEFKDVLAMPKAMQVMQAMHEDLSGQLAPLRTIPADLEKVSQGQTVLQDFSQVNKEITDIKLGNLETSTASLAAVTETLRLELHALKLAKTSNTVEDTAGMPQAVVEKPGESSGSGPQAKPGVSGEVAKD</sequence>
<feature type="region of interest" description="Disordered" evidence="1">
    <location>
        <begin position="226"/>
        <end position="348"/>
    </location>
</feature>